<evidence type="ECO:0000313" key="2">
    <source>
        <dbReference type="Proteomes" id="UP000095149"/>
    </source>
</evidence>
<name>A0A1E3K4X2_9TREE</name>
<reference evidence="1 2" key="1">
    <citation type="submission" date="2016-06" db="EMBL/GenBank/DDBJ databases">
        <title>Evolution of pathogenesis and genome organization in the Tremellales.</title>
        <authorList>
            <person name="Cuomo C."/>
            <person name="Litvintseva A."/>
            <person name="Heitman J."/>
            <person name="Chen Y."/>
            <person name="Sun S."/>
            <person name="Springer D."/>
            <person name="Dromer F."/>
            <person name="Young S."/>
            <person name="Zeng Q."/>
            <person name="Chapman S."/>
            <person name="Gujja S."/>
            <person name="Saif S."/>
            <person name="Birren B."/>
        </authorList>
    </citation>
    <scope>NUCLEOTIDE SEQUENCE [LARGE SCALE GENOMIC DNA]</scope>
    <source>
        <strain evidence="1 2">CBS 6273</strain>
    </source>
</reference>
<dbReference type="AlphaFoldDB" id="A0A1E3K4X2"/>
<protein>
    <submittedName>
        <fullName evidence="1">Uncharacterized protein</fullName>
    </submittedName>
</protein>
<evidence type="ECO:0000313" key="1">
    <source>
        <dbReference type="EMBL" id="ODO08200.1"/>
    </source>
</evidence>
<dbReference type="EMBL" id="MEKH01000005">
    <property type="protein sequence ID" value="ODO08200.1"/>
    <property type="molecule type" value="Genomic_DNA"/>
</dbReference>
<gene>
    <name evidence="1" type="ORF">I350_03789</name>
</gene>
<dbReference type="Proteomes" id="UP000095149">
    <property type="component" value="Unassembled WGS sequence"/>
</dbReference>
<proteinExistence type="predicted"/>
<organism evidence="1 2">
    <name type="scientific">Cryptococcus amylolentus CBS 6273</name>
    <dbReference type="NCBI Taxonomy" id="1296118"/>
    <lineage>
        <taxon>Eukaryota</taxon>
        <taxon>Fungi</taxon>
        <taxon>Dikarya</taxon>
        <taxon>Basidiomycota</taxon>
        <taxon>Agaricomycotina</taxon>
        <taxon>Tremellomycetes</taxon>
        <taxon>Tremellales</taxon>
        <taxon>Cryptococcaceae</taxon>
        <taxon>Cryptococcus</taxon>
    </lineage>
</organism>
<comment type="caution">
    <text evidence="1">The sequence shown here is derived from an EMBL/GenBank/DDBJ whole genome shotgun (WGS) entry which is preliminary data.</text>
</comment>
<accession>A0A1E3K4X2</accession>
<sequence>MATGTLRLSSSRRPSWGSQLRRWYSMPVVPTALCLADAELDVDTEAATRHYLYLRARDNGDQLGAINEVVNCVDSELGKIMLLDGRAGTGKTAVECTAYSRRRTAHPMFEIPF</sequence>